<dbReference type="PANTHER" id="PTHR39596:SF2">
    <property type="entry name" value="HET DOMAIN PROTEIN (AFU_ORTHOLOGUE AFUA_1G17550)-RELATED"/>
    <property type="match status" value="1"/>
</dbReference>
<dbReference type="Proteomes" id="UP000824596">
    <property type="component" value="Unassembled WGS sequence"/>
</dbReference>
<organism evidence="1 2">
    <name type="scientific">Hirsutella rhossiliensis</name>
    <dbReference type="NCBI Taxonomy" id="111463"/>
    <lineage>
        <taxon>Eukaryota</taxon>
        <taxon>Fungi</taxon>
        <taxon>Dikarya</taxon>
        <taxon>Ascomycota</taxon>
        <taxon>Pezizomycotina</taxon>
        <taxon>Sordariomycetes</taxon>
        <taxon>Hypocreomycetidae</taxon>
        <taxon>Hypocreales</taxon>
        <taxon>Ophiocordycipitaceae</taxon>
        <taxon>Hirsutella</taxon>
    </lineage>
</organism>
<comment type="caution">
    <text evidence="1">The sequence shown here is derived from an EMBL/GenBank/DDBJ whole genome shotgun (WGS) entry which is preliminary data.</text>
</comment>
<name>A0A9P8SF11_9HYPO</name>
<gene>
    <name evidence="1" type="ORF">HRG_08411</name>
</gene>
<evidence type="ECO:0000313" key="2">
    <source>
        <dbReference type="Proteomes" id="UP000824596"/>
    </source>
</evidence>
<dbReference type="OrthoDB" id="2426273at2759"/>
<reference evidence="1" key="1">
    <citation type="submission" date="2021-09" db="EMBL/GenBank/DDBJ databases">
        <title>A high-quality genome of the endoparasitic fungus Hirsutella rhossiliensis with a comparison of Hirsutella genomes reveals transposable elements contributing to genome size variation.</title>
        <authorList>
            <person name="Lin R."/>
            <person name="Jiao Y."/>
            <person name="Sun X."/>
            <person name="Ling J."/>
            <person name="Xie B."/>
            <person name="Cheng X."/>
        </authorList>
    </citation>
    <scope>NUCLEOTIDE SEQUENCE</scope>
    <source>
        <strain evidence="1">HR02</strain>
    </source>
</reference>
<dbReference type="EMBL" id="JAIZPD010000010">
    <property type="protein sequence ID" value="KAH0960256.1"/>
    <property type="molecule type" value="Genomic_DNA"/>
</dbReference>
<evidence type="ECO:0000313" key="1">
    <source>
        <dbReference type="EMBL" id="KAH0960256.1"/>
    </source>
</evidence>
<accession>A0A9P8SF11</accession>
<evidence type="ECO:0008006" key="3">
    <source>
        <dbReference type="Google" id="ProtNLM"/>
    </source>
</evidence>
<proteinExistence type="predicted"/>
<protein>
    <recommendedName>
        <fullName evidence="3">Heterokaryon incompatibility domain-containing protein</fullName>
    </recommendedName>
</protein>
<dbReference type="GeneID" id="68357540"/>
<dbReference type="AlphaFoldDB" id="A0A9P8SF11"/>
<dbReference type="PANTHER" id="PTHR39596">
    <property type="match status" value="1"/>
</dbReference>
<sequence length="882" mass="98220">MDHLPKFQNATRPYPTVPYLGVGDYKAKRFQEYASSHGWDVMELQQGRFSAPADRLSSRAAFLQDWLYFGLLHELFAAARKKAPRVKQFIQDADTGGEKTVTSRRLERLIQKSVSSMTRLKQKEKEEGLGRLGEALDIANSVVRQLWLLASNESGKQCPLPTEIVLSLMVLGSSIDKALQDVGFVSGATARDWNLAEAAKLSMQTSGWCRRDIALTDNFLSDISMFCASLLQRGPIVQANHGGCIEAACKVRQTDEATYQTKHVTDECNCEFWRADIGELQDIIRQDRIPYIQLRREPASETGRGPSVSASLQSMRNSTWNGPHNVLVIFSHVWSDGLGNPRENALPKCQLERFYNMLYDSPWIDVSAPGFVATKDSVLGKKTRMRRVSGCPPKICRRWARRGLNMGINIWIDTLCVPIDNEMRKAAIGMLKRYYSFATMTIVLDKELCALKHKQCSQSELLLRIGLSGWMSRCWTMQEAIVAGGAIAVRFDDGWCYLMDVVAFVLSKSSNIGFHVLTEQQRAKRSRSAGGLVAVCALLFAAVLGCSDSQDWNMSSPRVTMKCFPDPGDENYWCTLFCNLFCFCCCDYCCNRCHNCFRTMWRAVKPKRVKPPATLETLLVDCKDIFGSLSSLCQDANTDGPEYAAEAVERIELSWHGLRFRNTSHQPDRFINFAFGCAMDNDGFDLIKNLLGLPAPARLRGWLLNQVALPSGLLFLDGPKMDVHGYRWAPSDIHPGILEDRSPARCVRGGDGTDAPEGSLRLHKPGLFWKQPDTRPLGSSLVACELNSVLLHAIELDLVSVQSDGLCQVGQGYFGIVLCRPPAPGQTVLGALIANAERQPDSYTGHFICRALVRTSSVGDVADTIGAVIVQRLADYQKWTVS</sequence>
<keyword evidence="2" id="KW-1185">Reference proteome</keyword>
<dbReference type="RefSeq" id="XP_044717769.1">
    <property type="nucleotide sequence ID" value="XM_044866882.1"/>
</dbReference>